<evidence type="ECO:0000313" key="2">
    <source>
        <dbReference type="EMBL" id="EKU3569482.1"/>
    </source>
</evidence>
<dbReference type="RefSeq" id="WP_000868404.1">
    <property type="nucleotide sequence ID" value="NZ_CACRXQ010000007.1"/>
</dbReference>
<gene>
    <name evidence="3" type="ORF">F2P40_03825</name>
    <name evidence="2" type="ORF">MKP18_002915</name>
</gene>
<keyword evidence="1" id="KW-1133">Transmembrane helix</keyword>
<sequence>MKVRTIESQTTRPCCTQPQPADFQHSWRDHFWPNFKHTMLVFAIMFAGYLFFVGLVALYAIVRGG</sequence>
<organism evidence="3 4">
    <name type="scientific">Acinetobacter baumannii</name>
    <dbReference type="NCBI Taxonomy" id="470"/>
    <lineage>
        <taxon>Bacteria</taxon>
        <taxon>Pseudomonadati</taxon>
        <taxon>Pseudomonadota</taxon>
        <taxon>Gammaproteobacteria</taxon>
        <taxon>Moraxellales</taxon>
        <taxon>Moraxellaceae</taxon>
        <taxon>Acinetobacter</taxon>
        <taxon>Acinetobacter calcoaceticus/baumannii complex</taxon>
    </lineage>
</organism>
<evidence type="ECO:0000313" key="3">
    <source>
        <dbReference type="EMBL" id="MQR48463.1"/>
    </source>
</evidence>
<dbReference type="EMBL" id="WIOC01000003">
    <property type="protein sequence ID" value="MQR48463.1"/>
    <property type="molecule type" value="Genomic_DNA"/>
</dbReference>
<dbReference type="EMBL" id="ABFEVW030000020">
    <property type="protein sequence ID" value="EMN1072579.1"/>
    <property type="molecule type" value="Genomic_DNA"/>
</dbReference>
<comment type="caution">
    <text evidence="3">The sequence shown here is derived from an EMBL/GenBank/DDBJ whole genome shotgun (WGS) entry which is preliminary data.</text>
</comment>
<dbReference type="Proteomes" id="UP000461234">
    <property type="component" value="Unassembled WGS sequence"/>
</dbReference>
<evidence type="ECO:0000313" key="4">
    <source>
        <dbReference type="Proteomes" id="UP000461234"/>
    </source>
</evidence>
<keyword evidence="1" id="KW-0472">Membrane</keyword>
<keyword evidence="1" id="KW-0812">Transmembrane</keyword>
<dbReference type="EMBL" id="ABFEVW020000020">
    <property type="protein sequence ID" value="EKU3569482.1"/>
    <property type="molecule type" value="Genomic_DNA"/>
</dbReference>
<protein>
    <submittedName>
        <fullName evidence="3">Uncharacterized protein</fullName>
    </submittedName>
</protein>
<feature type="transmembrane region" description="Helical" evidence="1">
    <location>
        <begin position="39"/>
        <end position="62"/>
    </location>
</feature>
<accession>A0A7X1SFV2</accession>
<proteinExistence type="predicted"/>
<dbReference type="AlphaFoldDB" id="A0A7X1SFV2"/>
<reference evidence="3 4" key="1">
    <citation type="submission" date="2019-10" db="EMBL/GenBank/DDBJ databases">
        <title>Genetic environment of the oxa23 gene and comparative analysis of carbapenem resistant Acinetobacter baumannii isolates belonging to global clone 1, lineage 2 recovered in a burns hospital outbreak in 2012-2013.</title>
        <authorList>
            <person name="Douraghi M."/>
            <person name="Aris P."/>
            <person name="Kenyon J."/>
            <person name="Hamidian M."/>
        </authorList>
    </citation>
    <scope>NUCLEOTIDE SEQUENCE [LARGE SCALE GENOMIC DNA]</scope>
    <source>
        <strain evidence="3 4">ABS103</strain>
    </source>
</reference>
<evidence type="ECO:0000256" key="1">
    <source>
        <dbReference type="SAM" id="Phobius"/>
    </source>
</evidence>
<reference evidence="2" key="2">
    <citation type="submission" date="2023-06" db="EMBL/GenBank/DDBJ databases">
        <authorList>
            <consortium name="Clinical and Environmental Microbiology Branch: Whole genome sequencing antimicrobial resistance pathogens in the healthcare setting"/>
        </authorList>
    </citation>
    <scope>NUCLEOTIDE SEQUENCE</scope>
    <source>
        <strain evidence="2">2021GN-00227</strain>
    </source>
</reference>
<name>A0A7X1SFV2_ACIBA</name>